<sequence>MKGELAESSGDVPGRAVTGHEDARPQPDGAADLEVTVPEAKAVHNPERPGRRRADRVPLEY</sequence>
<comment type="caution">
    <text evidence="2">The sequence shown here is derived from an EMBL/GenBank/DDBJ whole genome shotgun (WGS) entry which is preliminary data.</text>
</comment>
<dbReference type="Proteomes" id="UP001139648">
    <property type="component" value="Unassembled WGS sequence"/>
</dbReference>
<keyword evidence="3" id="KW-1185">Reference proteome</keyword>
<evidence type="ECO:0000313" key="3">
    <source>
        <dbReference type="Proteomes" id="UP001139648"/>
    </source>
</evidence>
<dbReference type="EMBL" id="JAMZEB010000002">
    <property type="protein sequence ID" value="MCP2360021.1"/>
    <property type="molecule type" value="Genomic_DNA"/>
</dbReference>
<accession>A0A9X2GJH6</accession>
<protein>
    <submittedName>
        <fullName evidence="2">Uncharacterized protein</fullName>
    </submittedName>
</protein>
<feature type="region of interest" description="Disordered" evidence="1">
    <location>
        <begin position="1"/>
        <end position="61"/>
    </location>
</feature>
<evidence type="ECO:0000256" key="1">
    <source>
        <dbReference type="SAM" id="MobiDB-lite"/>
    </source>
</evidence>
<organism evidence="2 3">
    <name type="scientific">Nonomuraea thailandensis</name>
    <dbReference type="NCBI Taxonomy" id="1188745"/>
    <lineage>
        <taxon>Bacteria</taxon>
        <taxon>Bacillati</taxon>
        <taxon>Actinomycetota</taxon>
        <taxon>Actinomycetes</taxon>
        <taxon>Streptosporangiales</taxon>
        <taxon>Streptosporangiaceae</taxon>
        <taxon>Nonomuraea</taxon>
    </lineage>
</organism>
<evidence type="ECO:0000313" key="2">
    <source>
        <dbReference type="EMBL" id="MCP2360021.1"/>
    </source>
</evidence>
<dbReference type="RefSeq" id="WP_253747560.1">
    <property type="nucleotide sequence ID" value="NZ_BAABKA010000060.1"/>
</dbReference>
<gene>
    <name evidence="2" type="ORF">HD597_007041</name>
</gene>
<name>A0A9X2GJH6_9ACTN</name>
<reference evidence="2" key="1">
    <citation type="submission" date="2022-06" db="EMBL/GenBank/DDBJ databases">
        <title>Sequencing the genomes of 1000 actinobacteria strains.</title>
        <authorList>
            <person name="Klenk H.-P."/>
        </authorList>
    </citation>
    <scope>NUCLEOTIDE SEQUENCE</scope>
    <source>
        <strain evidence="2">DSM 46694</strain>
    </source>
</reference>
<dbReference type="AlphaFoldDB" id="A0A9X2GJH6"/>
<proteinExistence type="predicted"/>